<evidence type="ECO:0000256" key="8">
    <source>
        <dbReference type="ARBA" id="ARBA00023136"/>
    </source>
</evidence>
<dbReference type="Pfam" id="PF01235">
    <property type="entry name" value="Na_Ala_symp"/>
    <property type="match status" value="1"/>
</dbReference>
<feature type="transmembrane region" description="Helical" evidence="9">
    <location>
        <begin position="221"/>
        <end position="239"/>
    </location>
</feature>
<evidence type="ECO:0000256" key="6">
    <source>
        <dbReference type="ARBA" id="ARBA00022847"/>
    </source>
</evidence>
<feature type="transmembrane region" description="Helical" evidence="9">
    <location>
        <begin position="350"/>
        <end position="369"/>
    </location>
</feature>
<comment type="caution">
    <text evidence="10">The sequence shown here is derived from an EMBL/GenBank/DDBJ whole genome shotgun (WGS) entry which is preliminary data.</text>
</comment>
<sequence length="476" mass="51801">MHFMSSWINFLTESVHIVNDKISYLLIAVLLFAGIYLTIKLGFIQIRHIGHMFGVLNHSREKDHSGISSYQAFCTSMASRVGTGNVVGIALAITLGGPGAVFWMWLIAILGAATAFAESTLAQLFKQKDKHGHYRGGPAYYMQRGLNARWMGVAFSIFLIMCYGFAFNAVQANTIADSMRSTLNVPAWHTGIWVTLLSILIIFGGLRRIAKISEYVVPPMAGLYILAALIIVVANYSRIPDVFGLIYRSAFGLQEFAAGGFGAAIMNGIKRGLFSNEAGMGSAPNIAAVATPYPPHPASQGYVQMAGVVIDTLVICTASAAIVLLSGVPLNTTEGVVLVQQALQTQYGDWSQYILLLIILFFSFTTIIANYSYAENCFLFLGKKKNGKLYLFRLAVCAAVMFGSVASLPVVWAMADIAMSLMAITNLTAVLLLSGIVIKLAKDYNQQRAEHKLPTFDLAKYPEIEDKIAEGVWGKK</sequence>
<evidence type="ECO:0000256" key="4">
    <source>
        <dbReference type="ARBA" id="ARBA00022475"/>
    </source>
</evidence>
<keyword evidence="4" id="KW-1003">Cell membrane</keyword>
<keyword evidence="5 9" id="KW-0812">Transmembrane</keyword>
<keyword evidence="6 9" id="KW-0769">Symport</keyword>
<evidence type="ECO:0000256" key="5">
    <source>
        <dbReference type="ARBA" id="ARBA00022692"/>
    </source>
</evidence>
<name>A0AB94ICK0_9GAMM</name>
<keyword evidence="9" id="KW-0997">Cell inner membrane</keyword>
<keyword evidence="11" id="KW-1185">Reference proteome</keyword>
<keyword evidence="8 9" id="KW-0472">Membrane</keyword>
<accession>A0AB94ICK0</accession>
<evidence type="ECO:0000256" key="1">
    <source>
        <dbReference type="ARBA" id="ARBA00004651"/>
    </source>
</evidence>
<dbReference type="GO" id="GO:0005283">
    <property type="term" value="F:amino acid:sodium symporter activity"/>
    <property type="evidence" value="ECO:0007669"/>
    <property type="project" value="InterPro"/>
</dbReference>
<comment type="similarity">
    <text evidence="2 9">Belongs to the alanine or glycine:cation symporter (AGCS) (TC 2.A.25) family.</text>
</comment>
<reference evidence="10 11" key="1">
    <citation type="journal article" date="2014" name="Appl. Environ. Microbiol.">
        <title>Genomic features of a bumble bee symbiont reflect its host environment.</title>
        <authorList>
            <person name="Martinson V.G."/>
            <person name="Magoc T."/>
            <person name="Koch H."/>
            <person name="Salzberg S.L."/>
            <person name="Moran N.A."/>
        </authorList>
    </citation>
    <scope>NUCLEOTIDE SEQUENCE [LARGE SCALE GENOMIC DNA]</scope>
    <source>
        <strain evidence="10 11">Bimp</strain>
    </source>
</reference>
<dbReference type="GO" id="GO:0005886">
    <property type="term" value="C:plasma membrane"/>
    <property type="evidence" value="ECO:0007669"/>
    <property type="project" value="UniProtKB-SubCell"/>
</dbReference>
<dbReference type="FunFam" id="1.20.1740.10:FF:000004">
    <property type="entry name" value="Sodium:alanine symporter family protein"/>
    <property type="match status" value="1"/>
</dbReference>
<feature type="transmembrane region" description="Helical" evidence="9">
    <location>
        <begin position="187"/>
        <end position="209"/>
    </location>
</feature>
<evidence type="ECO:0000313" key="10">
    <source>
        <dbReference type="EMBL" id="TEA27143.1"/>
    </source>
</evidence>
<dbReference type="Gene3D" id="1.20.1740.10">
    <property type="entry name" value="Amino acid/polyamine transporter I"/>
    <property type="match status" value="1"/>
</dbReference>
<evidence type="ECO:0000313" key="11">
    <source>
        <dbReference type="Proteomes" id="UP000506160"/>
    </source>
</evidence>
<dbReference type="RefSeq" id="WP_105291840.1">
    <property type="nucleotide sequence ID" value="NZ_AWGA01000054.1"/>
</dbReference>
<evidence type="ECO:0000256" key="7">
    <source>
        <dbReference type="ARBA" id="ARBA00022989"/>
    </source>
</evidence>
<feature type="transmembrane region" description="Helical" evidence="9">
    <location>
        <begin position="390"/>
        <end position="411"/>
    </location>
</feature>
<evidence type="ECO:0000256" key="3">
    <source>
        <dbReference type="ARBA" id="ARBA00022448"/>
    </source>
</evidence>
<feature type="transmembrane region" description="Helical" evidence="9">
    <location>
        <begin position="308"/>
        <end position="330"/>
    </location>
</feature>
<evidence type="ECO:0000256" key="9">
    <source>
        <dbReference type="RuleBase" id="RU363064"/>
    </source>
</evidence>
<feature type="transmembrane region" description="Helical" evidence="9">
    <location>
        <begin position="417"/>
        <end position="438"/>
    </location>
</feature>
<dbReference type="Proteomes" id="UP000506160">
    <property type="component" value="Unassembled WGS sequence"/>
</dbReference>
<organism evidence="10 11">
    <name type="scientific">Candidatus Schmidhempelia bombi str. Bimp</name>
    <dbReference type="NCBI Taxonomy" id="1387197"/>
    <lineage>
        <taxon>Bacteria</taxon>
        <taxon>Pseudomonadati</taxon>
        <taxon>Pseudomonadota</taxon>
        <taxon>Gammaproteobacteria</taxon>
        <taxon>Orbales</taxon>
        <taxon>Orbaceae</taxon>
        <taxon>Candidatus Schmidhempelia</taxon>
    </lineage>
</organism>
<gene>
    <name evidence="10" type="ORF">O970_05175</name>
</gene>
<protein>
    <submittedName>
        <fullName evidence="10">Alanine:cation symporter family protein</fullName>
    </submittedName>
</protein>
<keyword evidence="7 9" id="KW-1133">Transmembrane helix</keyword>
<evidence type="ECO:0000256" key="2">
    <source>
        <dbReference type="ARBA" id="ARBA00009261"/>
    </source>
</evidence>
<proteinExistence type="inferred from homology"/>
<dbReference type="PROSITE" id="PS00873">
    <property type="entry name" value="NA_ALANINE_SYMP"/>
    <property type="match status" value="1"/>
</dbReference>
<dbReference type="PANTHER" id="PTHR30330:SF1">
    <property type="entry name" value="AMINO-ACID CARRIER PROTEIN ALST"/>
    <property type="match status" value="1"/>
</dbReference>
<dbReference type="AlphaFoldDB" id="A0AB94ICK0"/>
<dbReference type="NCBIfam" id="TIGR00835">
    <property type="entry name" value="agcS"/>
    <property type="match status" value="1"/>
</dbReference>
<dbReference type="PRINTS" id="PR00175">
    <property type="entry name" value="NAALASMPORT"/>
</dbReference>
<comment type="subcellular location">
    <subcellularLocation>
        <location evidence="9">Cell inner membrane</location>
        <topology evidence="9">Multi-pass membrane protein</topology>
    </subcellularLocation>
    <subcellularLocation>
        <location evidence="1">Cell membrane</location>
        <topology evidence="1">Multi-pass membrane protein</topology>
    </subcellularLocation>
</comment>
<feature type="transmembrane region" description="Helical" evidence="9">
    <location>
        <begin position="77"/>
        <end position="96"/>
    </location>
</feature>
<keyword evidence="3 9" id="KW-0813">Transport</keyword>
<dbReference type="InterPro" id="IPR001463">
    <property type="entry name" value="Na/Ala_symport"/>
</dbReference>
<dbReference type="PANTHER" id="PTHR30330">
    <property type="entry name" value="AGSS FAMILY TRANSPORTER, SODIUM-ALANINE"/>
    <property type="match status" value="1"/>
</dbReference>
<feature type="transmembrane region" description="Helical" evidence="9">
    <location>
        <begin position="146"/>
        <end position="167"/>
    </location>
</feature>
<dbReference type="EMBL" id="AWGA01000054">
    <property type="protein sequence ID" value="TEA27143.1"/>
    <property type="molecule type" value="Genomic_DNA"/>
</dbReference>
<feature type="transmembrane region" description="Helical" evidence="9">
    <location>
        <begin position="22"/>
        <end position="43"/>
    </location>
</feature>